<name>A0A2T3HNX9_9SPHI</name>
<evidence type="ECO:0000313" key="1">
    <source>
        <dbReference type="EMBL" id="PST84139.1"/>
    </source>
</evidence>
<protein>
    <submittedName>
        <fullName evidence="1">Uncharacterized protein</fullName>
    </submittedName>
</protein>
<evidence type="ECO:0000313" key="2">
    <source>
        <dbReference type="Proteomes" id="UP000240912"/>
    </source>
</evidence>
<proteinExistence type="predicted"/>
<accession>A0A2T3HNX9</accession>
<comment type="caution">
    <text evidence="1">The sequence shown here is derived from an EMBL/GenBank/DDBJ whole genome shotgun (WGS) entry which is preliminary data.</text>
</comment>
<dbReference type="OrthoDB" id="769637at2"/>
<keyword evidence="2" id="KW-1185">Reference proteome</keyword>
<sequence length="213" mass="23871">MADMRTDSVSTLDTVVPPDNPKAATAATGLTAISAAAYLQDRNSYRDPFQKDSLRFAVQDGRLSIPTSSGPVIFTDNAGVPHDENEKYHRYLGLLKPAGKHLVSLQEYEEHAILLIDKRSGIIDTIAGIPLLSPDNRHIFTSQLNGYETYPDLPPPTEDLELWSIGSSGKLQPVWSKPCKWIMKEAYWRNNRSVNIKAEKEENGTPLYWQLNF</sequence>
<gene>
    <name evidence="1" type="ORF">C7T94_05265</name>
</gene>
<organism evidence="1 2">
    <name type="scientific">Pedobacter yulinensis</name>
    <dbReference type="NCBI Taxonomy" id="2126353"/>
    <lineage>
        <taxon>Bacteria</taxon>
        <taxon>Pseudomonadati</taxon>
        <taxon>Bacteroidota</taxon>
        <taxon>Sphingobacteriia</taxon>
        <taxon>Sphingobacteriales</taxon>
        <taxon>Sphingobacteriaceae</taxon>
        <taxon>Pedobacter</taxon>
    </lineage>
</organism>
<reference evidence="1 2" key="1">
    <citation type="submission" date="2018-03" db="EMBL/GenBank/DDBJ databases">
        <authorList>
            <person name="Keele B.F."/>
        </authorList>
    </citation>
    <scope>NUCLEOTIDE SEQUENCE [LARGE SCALE GENOMIC DNA]</scope>
    <source>
        <strain evidence="1 2">YL28-9</strain>
    </source>
</reference>
<dbReference type="AlphaFoldDB" id="A0A2T3HNX9"/>
<dbReference type="EMBL" id="PYLS01000004">
    <property type="protein sequence ID" value="PST84139.1"/>
    <property type="molecule type" value="Genomic_DNA"/>
</dbReference>
<dbReference type="Proteomes" id="UP000240912">
    <property type="component" value="Unassembled WGS sequence"/>
</dbReference>